<dbReference type="PROSITE" id="PS51257">
    <property type="entry name" value="PROKAR_LIPOPROTEIN"/>
    <property type="match status" value="1"/>
</dbReference>
<gene>
    <name evidence="1" type="ORF">AAW51_4379</name>
</gene>
<dbReference type="InterPro" id="IPR008914">
    <property type="entry name" value="PEBP"/>
</dbReference>
<dbReference type="KEGG" id="pbh:AAW51_4379"/>
<organism evidence="1 2">
    <name type="scientific">Caldimonas brevitalea</name>
    <dbReference type="NCBI Taxonomy" id="413882"/>
    <lineage>
        <taxon>Bacteria</taxon>
        <taxon>Pseudomonadati</taxon>
        <taxon>Pseudomonadota</taxon>
        <taxon>Betaproteobacteria</taxon>
        <taxon>Burkholderiales</taxon>
        <taxon>Sphaerotilaceae</taxon>
        <taxon>Caldimonas</taxon>
    </lineage>
</organism>
<accession>A0A0G3BX05</accession>
<dbReference type="SUPFAM" id="SSF49777">
    <property type="entry name" value="PEBP-like"/>
    <property type="match status" value="1"/>
</dbReference>
<protein>
    <recommendedName>
        <fullName evidence="3">Lipoprotein</fullName>
    </recommendedName>
</protein>
<dbReference type="Pfam" id="PF01161">
    <property type="entry name" value="PBP"/>
    <property type="match status" value="1"/>
</dbReference>
<evidence type="ECO:0008006" key="3">
    <source>
        <dbReference type="Google" id="ProtNLM"/>
    </source>
</evidence>
<evidence type="ECO:0000313" key="2">
    <source>
        <dbReference type="Proteomes" id="UP000035352"/>
    </source>
</evidence>
<evidence type="ECO:0000313" key="1">
    <source>
        <dbReference type="EMBL" id="AKJ31070.1"/>
    </source>
</evidence>
<keyword evidence="2" id="KW-1185">Reference proteome</keyword>
<dbReference type="InterPro" id="IPR036610">
    <property type="entry name" value="PEBP-like_sf"/>
</dbReference>
<dbReference type="EMBL" id="CP011371">
    <property type="protein sequence ID" value="AKJ31070.1"/>
    <property type="molecule type" value="Genomic_DNA"/>
</dbReference>
<dbReference type="Gene3D" id="3.90.280.10">
    <property type="entry name" value="PEBP-like"/>
    <property type="match status" value="1"/>
</dbReference>
<dbReference type="Proteomes" id="UP000035352">
    <property type="component" value="Chromosome"/>
</dbReference>
<sequence length="151" mass="16386">MRLAFLPLTCLALGACGTLRVPDDRPQVGVNYQFERRHACGDGPYKMAMARLSRSSPRLELTQLPPQTRVVKVEMVDLDLLSFDHGGGEATVAQGGSATLPEGALKAWSGPCPPTGADHRYEMRVEARDAQGKSLASGKQVRTCCKQFEAR</sequence>
<reference evidence="1 2" key="1">
    <citation type="submission" date="2015-05" db="EMBL/GenBank/DDBJ databases">
        <authorList>
            <person name="Tang B."/>
            <person name="Yu Y."/>
        </authorList>
    </citation>
    <scope>NUCLEOTIDE SEQUENCE [LARGE SCALE GENOMIC DNA]</scope>
    <source>
        <strain evidence="1 2">DSM 7029</strain>
    </source>
</reference>
<proteinExistence type="predicted"/>
<name>A0A0G3BX05_9BURK</name>
<dbReference type="STRING" id="413882.AAW51_4379"/>
<dbReference type="AlphaFoldDB" id="A0A0G3BX05"/>